<dbReference type="Gene3D" id="3.10.580.10">
    <property type="entry name" value="CBS-domain"/>
    <property type="match status" value="1"/>
</dbReference>
<keyword evidence="6 9" id="KW-1133">Transmembrane helix</keyword>
<dbReference type="InterPro" id="IPR006668">
    <property type="entry name" value="Mg_transptr_MgtE_intracell_dom"/>
</dbReference>
<feature type="transmembrane region" description="Helical" evidence="9">
    <location>
        <begin position="314"/>
        <end position="341"/>
    </location>
</feature>
<evidence type="ECO:0000256" key="3">
    <source>
        <dbReference type="ARBA" id="ARBA00022448"/>
    </source>
</evidence>
<dbReference type="InterPro" id="IPR046342">
    <property type="entry name" value="CBS_dom_sf"/>
</dbReference>
<dbReference type="Proteomes" id="UP001145069">
    <property type="component" value="Unassembled WGS sequence"/>
</dbReference>
<name>A0A9X4AF19_9BACI</name>
<comment type="similarity">
    <text evidence="2 9">Belongs to the SLC41A transporter family.</text>
</comment>
<feature type="domain" description="CBS" evidence="10">
    <location>
        <begin position="142"/>
        <end position="205"/>
    </location>
</feature>
<dbReference type="Gene3D" id="1.25.60.10">
    <property type="entry name" value="MgtE N-terminal domain-like"/>
    <property type="match status" value="1"/>
</dbReference>
<dbReference type="AlphaFoldDB" id="A0A9X4AF19"/>
<dbReference type="Pfam" id="PF03448">
    <property type="entry name" value="MgtE_N"/>
    <property type="match status" value="1"/>
</dbReference>
<evidence type="ECO:0000256" key="1">
    <source>
        <dbReference type="ARBA" id="ARBA00004141"/>
    </source>
</evidence>
<keyword evidence="7 9" id="KW-0472">Membrane</keyword>
<evidence type="ECO:0000259" key="10">
    <source>
        <dbReference type="PROSITE" id="PS51371"/>
    </source>
</evidence>
<keyword evidence="3 9" id="KW-0813">Transport</keyword>
<dbReference type="SMART" id="SM00924">
    <property type="entry name" value="MgtE_N"/>
    <property type="match status" value="1"/>
</dbReference>
<feature type="transmembrane region" description="Helical" evidence="9">
    <location>
        <begin position="436"/>
        <end position="454"/>
    </location>
</feature>
<dbReference type="InterPro" id="IPR006667">
    <property type="entry name" value="SLC41_membr_dom"/>
</dbReference>
<comment type="caution">
    <text evidence="11">The sequence shown here is derived from an EMBL/GenBank/DDBJ whole genome shotgun (WGS) entry which is preliminary data.</text>
</comment>
<dbReference type="PANTHER" id="PTHR43773">
    <property type="entry name" value="MAGNESIUM TRANSPORTER MGTE"/>
    <property type="match status" value="1"/>
</dbReference>
<dbReference type="Pfam" id="PF01769">
    <property type="entry name" value="MgtE"/>
    <property type="match status" value="1"/>
</dbReference>
<evidence type="ECO:0000256" key="4">
    <source>
        <dbReference type="ARBA" id="ARBA00022692"/>
    </source>
</evidence>
<keyword evidence="8" id="KW-0129">CBS domain</keyword>
<dbReference type="InterPro" id="IPR006669">
    <property type="entry name" value="MgtE_transporter"/>
</dbReference>
<dbReference type="PANTHER" id="PTHR43773:SF1">
    <property type="entry name" value="MAGNESIUM TRANSPORTER MGTE"/>
    <property type="match status" value="1"/>
</dbReference>
<dbReference type="CDD" id="cd04606">
    <property type="entry name" value="CBS_pair_Mg_transporter"/>
    <property type="match status" value="1"/>
</dbReference>
<dbReference type="NCBIfam" id="TIGR00400">
    <property type="entry name" value="mgtE"/>
    <property type="match status" value="1"/>
</dbReference>
<comment type="subcellular location">
    <subcellularLocation>
        <location evidence="9">Cell membrane</location>
        <topology evidence="9">Multi-pass membrane protein</topology>
    </subcellularLocation>
    <subcellularLocation>
        <location evidence="1">Membrane</location>
        <topology evidence="1">Multi-pass membrane protein</topology>
    </subcellularLocation>
</comment>
<feature type="transmembrane region" description="Helical" evidence="9">
    <location>
        <begin position="362"/>
        <end position="383"/>
    </location>
</feature>
<dbReference type="SMART" id="SM00116">
    <property type="entry name" value="CBS"/>
    <property type="match status" value="2"/>
</dbReference>
<dbReference type="SUPFAM" id="SSF54631">
    <property type="entry name" value="CBS-domain pair"/>
    <property type="match status" value="1"/>
</dbReference>
<feature type="domain" description="CBS" evidence="10">
    <location>
        <begin position="206"/>
        <end position="262"/>
    </location>
</feature>
<accession>A0A9X4AF19</accession>
<feature type="transmembrane region" description="Helical" evidence="9">
    <location>
        <begin position="288"/>
        <end position="308"/>
    </location>
</feature>
<keyword evidence="12" id="KW-1185">Reference proteome</keyword>
<dbReference type="GO" id="GO:0015095">
    <property type="term" value="F:magnesium ion transmembrane transporter activity"/>
    <property type="evidence" value="ECO:0007669"/>
    <property type="project" value="UniProtKB-UniRule"/>
</dbReference>
<dbReference type="RefSeq" id="WP_272446258.1">
    <property type="nucleotide sequence ID" value="NZ_JAMQKC010000007.1"/>
</dbReference>
<reference evidence="11" key="1">
    <citation type="submission" date="2022-06" db="EMBL/GenBank/DDBJ databases">
        <title>Aquibacillus sp. a new bacterium isolated from soil saline samples.</title>
        <authorList>
            <person name="Galisteo C."/>
            <person name="De La Haba R."/>
            <person name="Sanchez-Porro C."/>
            <person name="Ventosa A."/>
        </authorList>
    </citation>
    <scope>NUCLEOTIDE SEQUENCE</scope>
    <source>
        <strain evidence="11">3ASR75-54</strain>
    </source>
</reference>
<gene>
    <name evidence="11" type="primary">mgtE</name>
    <name evidence="11" type="ORF">NC799_09720</name>
</gene>
<evidence type="ECO:0000313" key="11">
    <source>
        <dbReference type="EMBL" id="MDC3417189.1"/>
    </source>
</evidence>
<dbReference type="InterPro" id="IPR038076">
    <property type="entry name" value="MgtE_N_sf"/>
</dbReference>
<dbReference type="InterPro" id="IPR000644">
    <property type="entry name" value="CBS_dom"/>
</dbReference>
<dbReference type="EMBL" id="JAMQKC010000007">
    <property type="protein sequence ID" value="MDC3417189.1"/>
    <property type="molecule type" value="Genomic_DNA"/>
</dbReference>
<dbReference type="Gene3D" id="1.10.357.20">
    <property type="entry name" value="SLC41 divalent cation transporters, integral membrane domain"/>
    <property type="match status" value="1"/>
</dbReference>
<evidence type="ECO:0000256" key="9">
    <source>
        <dbReference type="RuleBase" id="RU362011"/>
    </source>
</evidence>
<sequence length="455" mass="50453">MEQLDVQERKRIWDNIESALVDEQIDQFRTEFLELHPYDQAKIFEEQQDSIRVLIYSYLSPEEFADVLEHVDSDRAEEFVTEMNPMFASQVLAEMSADDAVDILNDLDKNKVASYLTIMDEDAADEIKQLLHYEEKTAGSIMTTEFVVIHTNQTVKEAMRHLRKEAPEAETIYYIYVVDVQKRLVGVISLRDLIIAEGDFLVADVMSERVVSVPVGEGQEEVAQKMRDYDFLALPVVDFQNHLLGIITVDDIIDVMDEEASEDYSKLAGISDFEGSNMSPVTAAKKRLPWLVILLFLGLFTASIIGRFEATLDQVAVLAIFIPLIAGMAGNTGTQALAVAVRAIATGELDKVGKSSIILREAMTGLIIGVSCGILITMVVYLWKGNFYLGILVGISVTATLIVATVAGALVPLIMHRLKIDPAVASGPFITTINDIISILIYFGMATAFMNLLIQ</sequence>
<comment type="function">
    <text evidence="9">Acts as a magnesium transporter.</text>
</comment>
<keyword evidence="5 9" id="KW-0460">Magnesium</keyword>
<keyword evidence="9" id="KW-0479">Metal-binding</keyword>
<evidence type="ECO:0000256" key="2">
    <source>
        <dbReference type="ARBA" id="ARBA00009749"/>
    </source>
</evidence>
<evidence type="ECO:0000256" key="6">
    <source>
        <dbReference type="ARBA" id="ARBA00022989"/>
    </source>
</evidence>
<feature type="transmembrane region" description="Helical" evidence="9">
    <location>
        <begin position="389"/>
        <end position="415"/>
    </location>
</feature>
<organism evidence="11 12">
    <name type="scientific">Aquibacillus salsiterrae</name>
    <dbReference type="NCBI Taxonomy" id="2950439"/>
    <lineage>
        <taxon>Bacteria</taxon>
        <taxon>Bacillati</taxon>
        <taxon>Bacillota</taxon>
        <taxon>Bacilli</taxon>
        <taxon>Bacillales</taxon>
        <taxon>Bacillaceae</taxon>
        <taxon>Aquibacillus</taxon>
    </lineage>
</organism>
<evidence type="ECO:0000256" key="7">
    <source>
        <dbReference type="ARBA" id="ARBA00023136"/>
    </source>
</evidence>
<dbReference type="InterPro" id="IPR036739">
    <property type="entry name" value="SLC41_membr_dom_sf"/>
</dbReference>
<dbReference type="SUPFAM" id="SSF161093">
    <property type="entry name" value="MgtE membrane domain-like"/>
    <property type="match status" value="1"/>
</dbReference>
<dbReference type="GO" id="GO:0046872">
    <property type="term" value="F:metal ion binding"/>
    <property type="evidence" value="ECO:0007669"/>
    <property type="project" value="UniProtKB-KW"/>
</dbReference>
<protein>
    <recommendedName>
        <fullName evidence="9">Magnesium transporter MgtE</fullName>
    </recommendedName>
</protein>
<evidence type="ECO:0000313" key="12">
    <source>
        <dbReference type="Proteomes" id="UP001145069"/>
    </source>
</evidence>
<evidence type="ECO:0000256" key="5">
    <source>
        <dbReference type="ARBA" id="ARBA00022842"/>
    </source>
</evidence>
<dbReference type="GO" id="GO:0005886">
    <property type="term" value="C:plasma membrane"/>
    <property type="evidence" value="ECO:0007669"/>
    <property type="project" value="UniProtKB-SubCell"/>
</dbReference>
<evidence type="ECO:0000256" key="8">
    <source>
        <dbReference type="PROSITE-ProRule" id="PRU00703"/>
    </source>
</evidence>
<keyword evidence="9" id="KW-1003">Cell membrane</keyword>
<proteinExistence type="inferred from homology"/>
<comment type="subunit">
    <text evidence="9">Homodimer.</text>
</comment>
<dbReference type="Pfam" id="PF00571">
    <property type="entry name" value="CBS"/>
    <property type="match status" value="2"/>
</dbReference>
<dbReference type="PROSITE" id="PS51371">
    <property type="entry name" value="CBS"/>
    <property type="match status" value="2"/>
</dbReference>
<dbReference type="SUPFAM" id="SSF158791">
    <property type="entry name" value="MgtE N-terminal domain-like"/>
    <property type="match status" value="1"/>
</dbReference>
<keyword evidence="4 9" id="KW-0812">Transmembrane</keyword>